<comment type="caution">
    <text evidence="5">The sequence shown here is derived from an EMBL/GenBank/DDBJ whole genome shotgun (WGS) entry which is preliminary data.</text>
</comment>
<organism evidence="5">
    <name type="scientific">Salmonella enterica</name>
    <name type="common">Salmonella choleraesuis</name>
    <dbReference type="NCBI Taxonomy" id="28901"/>
    <lineage>
        <taxon>Bacteria</taxon>
        <taxon>Pseudomonadati</taxon>
        <taxon>Pseudomonadota</taxon>
        <taxon>Gammaproteobacteria</taxon>
        <taxon>Enterobacterales</taxon>
        <taxon>Enterobacteriaceae</taxon>
        <taxon>Salmonella</taxon>
    </lineage>
</organism>
<dbReference type="GO" id="GO:0003700">
    <property type="term" value="F:DNA-binding transcription factor activity"/>
    <property type="evidence" value="ECO:0007669"/>
    <property type="project" value="InterPro"/>
</dbReference>
<dbReference type="Pfam" id="PF12833">
    <property type="entry name" value="HTH_18"/>
    <property type="match status" value="1"/>
</dbReference>
<dbReference type="PANTHER" id="PTHR47504">
    <property type="entry name" value="RIGHT ORIGIN-BINDING PROTEIN"/>
    <property type="match status" value="1"/>
</dbReference>
<proteinExistence type="predicted"/>
<dbReference type="InterPro" id="IPR009057">
    <property type="entry name" value="Homeodomain-like_sf"/>
</dbReference>
<evidence type="ECO:0000256" key="3">
    <source>
        <dbReference type="ARBA" id="ARBA00023163"/>
    </source>
</evidence>
<dbReference type="SUPFAM" id="SSF55136">
    <property type="entry name" value="Probable bacterial effector-binding domain"/>
    <property type="match status" value="1"/>
</dbReference>
<keyword evidence="1" id="KW-0805">Transcription regulation</keyword>
<dbReference type="AlphaFoldDB" id="A0A5U6BV00"/>
<dbReference type="Gene3D" id="3.20.80.10">
    <property type="entry name" value="Regulatory factor, effector binding domain"/>
    <property type="match status" value="1"/>
</dbReference>
<dbReference type="SMART" id="SM00342">
    <property type="entry name" value="HTH_ARAC"/>
    <property type="match status" value="1"/>
</dbReference>
<evidence type="ECO:0000256" key="1">
    <source>
        <dbReference type="ARBA" id="ARBA00023015"/>
    </source>
</evidence>
<feature type="domain" description="HTH araC/xylS-type" evidence="4">
    <location>
        <begin position="5"/>
        <end position="103"/>
    </location>
</feature>
<dbReference type="InterPro" id="IPR020449">
    <property type="entry name" value="Tscrpt_reg_AraC-type_HTH"/>
</dbReference>
<keyword evidence="3" id="KW-0804">Transcription</keyword>
<dbReference type="EMBL" id="AAGYBI010000058">
    <property type="protein sequence ID" value="EBT2271273.1"/>
    <property type="molecule type" value="Genomic_DNA"/>
</dbReference>
<dbReference type="InterPro" id="IPR011256">
    <property type="entry name" value="Reg_factor_effector_dom_sf"/>
</dbReference>
<dbReference type="InterPro" id="IPR018060">
    <property type="entry name" value="HTH_AraC"/>
</dbReference>
<gene>
    <name evidence="5" type="ORF">CI531_22740</name>
</gene>
<keyword evidence="2" id="KW-0238">DNA-binding</keyword>
<dbReference type="PANTHER" id="PTHR47504:SF5">
    <property type="entry name" value="RIGHT ORIGIN-BINDING PROTEIN"/>
    <property type="match status" value="1"/>
</dbReference>
<accession>A0A5U6BV00</accession>
<dbReference type="PRINTS" id="PR00032">
    <property type="entry name" value="HTHARAC"/>
</dbReference>
<protein>
    <submittedName>
        <fullName evidence="5">Helix-turn-helix domain-containing protein</fullName>
    </submittedName>
</protein>
<dbReference type="PROSITE" id="PS01124">
    <property type="entry name" value="HTH_ARAC_FAMILY_2"/>
    <property type="match status" value="1"/>
</dbReference>
<dbReference type="Gene3D" id="1.10.10.60">
    <property type="entry name" value="Homeodomain-like"/>
    <property type="match status" value="2"/>
</dbReference>
<evidence type="ECO:0000313" key="5">
    <source>
        <dbReference type="EMBL" id="EBT2271273.1"/>
    </source>
</evidence>
<evidence type="ECO:0000259" key="4">
    <source>
        <dbReference type="PROSITE" id="PS01124"/>
    </source>
</evidence>
<dbReference type="InterPro" id="IPR050959">
    <property type="entry name" value="MarA-like"/>
</dbReference>
<name>A0A5U6BV00_SALER</name>
<evidence type="ECO:0000256" key="2">
    <source>
        <dbReference type="ARBA" id="ARBA00023125"/>
    </source>
</evidence>
<dbReference type="SUPFAM" id="SSF46689">
    <property type="entry name" value="Homeodomain-like"/>
    <property type="match status" value="2"/>
</dbReference>
<reference evidence="5" key="1">
    <citation type="submission" date="2018-07" db="EMBL/GenBank/DDBJ databases">
        <authorList>
            <consortium name="PulseNet: The National Subtyping Network for Foodborne Disease Surveillance"/>
            <person name="Tarr C.L."/>
            <person name="Trees E."/>
            <person name="Katz L.S."/>
            <person name="Carleton-Romer H.A."/>
            <person name="Stroika S."/>
            <person name="Kucerova Z."/>
            <person name="Roache K.F."/>
            <person name="Sabol A.L."/>
            <person name="Besser J."/>
            <person name="Gerner-Smidt P."/>
        </authorList>
    </citation>
    <scope>NUCLEOTIDE SEQUENCE</scope>
    <source>
        <strain evidence="5">PNUSAS018280</strain>
    </source>
</reference>
<sequence>MPEIIPLMEWIERNLHRKITLPEMARKSGYTSRHLYNLFIAGPGVSPSAYIRQRKLSLASVMLRDTRRPVTEIALMYGFEHSQSFTRTFSHYFFQSPLQYRRADYWDMSRFYPSPLVKDFSCQTDIIWLPDNISVQPETKDTWKINFGLNFLIETTEGNIISYPQLYKSCVDLIFRQHLHSPFIVYGELRPGYTSDSEIDIYTGYISQTKEKETPRGIIRIPTGYYACFSFSGTPEQIIAFNAWAKGNGMHKNQLILKKGAAFSVFSKTDNPAIYRTQYYIPCIPSAPTARRS</sequence>
<dbReference type="GO" id="GO:0043565">
    <property type="term" value="F:sequence-specific DNA binding"/>
    <property type="evidence" value="ECO:0007669"/>
    <property type="project" value="InterPro"/>
</dbReference>